<dbReference type="InterPro" id="IPR022312">
    <property type="entry name" value="DNA_pol_X"/>
</dbReference>
<comment type="subcellular location">
    <subcellularLocation>
        <location evidence="10">Nucleus</location>
    </subcellularLocation>
</comment>
<keyword evidence="7 10" id="KW-0234">DNA repair</keyword>
<feature type="active site" description="Nucleophile; Schiff-base intermediate with DNA; for 5'-dRP lyase activity" evidence="9">
    <location>
        <position position="142"/>
    </location>
</feature>
<dbReference type="Pfam" id="PF14792">
    <property type="entry name" value="DNA_pol_B_palm"/>
    <property type="match status" value="1"/>
</dbReference>
<protein>
    <recommendedName>
        <fullName evidence="10">DNA polymerase</fullName>
        <ecNumber evidence="10">2.7.7.7</ecNumber>
    </recommendedName>
</protein>
<dbReference type="Gene3D" id="3.30.210.10">
    <property type="entry name" value="DNA polymerase, thumb domain"/>
    <property type="match status" value="1"/>
</dbReference>
<gene>
    <name evidence="13" type="ORF">BDK51DRAFT_27562</name>
</gene>
<evidence type="ECO:0000256" key="6">
    <source>
        <dbReference type="ARBA" id="ARBA00022932"/>
    </source>
</evidence>
<keyword evidence="10" id="KW-0539">Nucleus</keyword>
<dbReference type="Pfam" id="PF14716">
    <property type="entry name" value="HHH_8"/>
    <property type="match status" value="1"/>
</dbReference>
<feature type="domain" description="DNA-directed DNA polymerase X" evidence="12">
    <location>
        <begin position="81"/>
        <end position="440"/>
    </location>
</feature>
<dbReference type="InterPro" id="IPR043519">
    <property type="entry name" value="NT_sf"/>
</dbReference>
<dbReference type="Pfam" id="PF14791">
    <property type="entry name" value="DNA_pol_B_thumb"/>
    <property type="match status" value="1"/>
</dbReference>
<dbReference type="InterPro" id="IPR002008">
    <property type="entry name" value="DNA_pol_X_beta-like"/>
</dbReference>
<keyword evidence="6 10" id="KW-0239">DNA-directed DNA polymerase</keyword>
<dbReference type="SUPFAM" id="SSF81301">
    <property type="entry name" value="Nucleotidyltransferase"/>
    <property type="match status" value="1"/>
</dbReference>
<feature type="compositionally biased region" description="Low complexity" evidence="11">
    <location>
        <begin position="18"/>
        <end position="33"/>
    </location>
</feature>
<feature type="region of interest" description="Disordered" evidence="11">
    <location>
        <begin position="18"/>
        <end position="69"/>
    </location>
</feature>
<dbReference type="Proteomes" id="UP000269721">
    <property type="component" value="Unassembled WGS sequence"/>
</dbReference>
<dbReference type="SUPFAM" id="SSF47802">
    <property type="entry name" value="DNA polymerase beta, N-terminal domain-like"/>
    <property type="match status" value="1"/>
</dbReference>
<dbReference type="OrthoDB" id="205514at2759"/>
<dbReference type="EC" id="2.7.7.7" evidence="10"/>
<dbReference type="GO" id="GO:0006303">
    <property type="term" value="P:double-strand break repair via nonhomologous end joining"/>
    <property type="evidence" value="ECO:0007669"/>
    <property type="project" value="TreeGrafter"/>
</dbReference>
<keyword evidence="14" id="KW-1185">Reference proteome</keyword>
<accession>A0A4P9W9G3</accession>
<evidence type="ECO:0000256" key="11">
    <source>
        <dbReference type="SAM" id="MobiDB-lite"/>
    </source>
</evidence>
<dbReference type="InterPro" id="IPR027421">
    <property type="entry name" value="DNA_pol_lamdba_lyase_dom_sf"/>
</dbReference>
<evidence type="ECO:0000256" key="2">
    <source>
        <dbReference type="ARBA" id="ARBA00022679"/>
    </source>
</evidence>
<evidence type="ECO:0000259" key="12">
    <source>
        <dbReference type="SMART" id="SM00483"/>
    </source>
</evidence>
<dbReference type="InterPro" id="IPR029398">
    <property type="entry name" value="PolB_thumb"/>
</dbReference>
<dbReference type="Gene3D" id="3.30.460.10">
    <property type="entry name" value="Beta Polymerase, domain 2"/>
    <property type="match status" value="1"/>
</dbReference>
<evidence type="ECO:0000256" key="1">
    <source>
        <dbReference type="ARBA" id="ARBA00022634"/>
    </source>
</evidence>
<keyword evidence="2 10" id="KW-0808">Transferase</keyword>
<evidence type="ECO:0000256" key="8">
    <source>
        <dbReference type="ARBA" id="ARBA00049244"/>
    </source>
</evidence>
<dbReference type="Gene3D" id="1.10.150.110">
    <property type="entry name" value="DNA polymerase beta, N-terminal domain-like"/>
    <property type="match status" value="1"/>
</dbReference>
<name>A0A4P9W9G3_9FUNG</name>
<dbReference type="InterPro" id="IPR037160">
    <property type="entry name" value="DNA_Pol_thumb_sf"/>
</dbReference>
<keyword evidence="3 10" id="KW-0548">Nucleotidyltransferase</keyword>
<proteinExistence type="inferred from homology"/>
<dbReference type="InterPro" id="IPR010996">
    <property type="entry name" value="HHH_MUS81"/>
</dbReference>
<dbReference type="GO" id="GO:0005634">
    <property type="term" value="C:nucleus"/>
    <property type="evidence" value="ECO:0007669"/>
    <property type="project" value="UniProtKB-SubCell"/>
</dbReference>
<evidence type="ECO:0000256" key="7">
    <source>
        <dbReference type="ARBA" id="ARBA00023204"/>
    </source>
</evidence>
<dbReference type="AlphaFoldDB" id="A0A4P9W9G3"/>
<evidence type="ECO:0000256" key="9">
    <source>
        <dbReference type="PIRSR" id="PIRSR622312-50"/>
    </source>
</evidence>
<evidence type="ECO:0000256" key="4">
    <source>
        <dbReference type="ARBA" id="ARBA00022705"/>
    </source>
</evidence>
<dbReference type="InterPro" id="IPR002054">
    <property type="entry name" value="DNA-dir_DNA_pol_X"/>
</dbReference>
<evidence type="ECO:0000256" key="3">
    <source>
        <dbReference type="ARBA" id="ARBA00022695"/>
    </source>
</evidence>
<dbReference type="PRINTS" id="PR00870">
    <property type="entry name" value="DNAPOLXBETA"/>
</dbReference>
<sequence length="440" mass="48662">MAFRIRPTVFPVPLRATRSSIRALPLSRPSSSLTHEDPGPPKGFTRSGSSGPPVKPPDSVAKTPKRTFPTKISIDETAPINHNKKITDILAELGKHEEINGNVSKGMAYSKAVKALSSYPTPLTSGTEARSVKGIGESIGVKIDNIISKGKLDRLEEELADSKLQAIKTLMTVPMDVDVAKDLVSRFGTVVAEDPVAFSQTPEGRATLALRRKRYPYIQDFQKKIPRDEITKWKELLMSVVGKDPETMAAVMGSYRRGAPESGSISILVTHATFDVDEAVVGTDVFATDLIAGLNKELVLHELIRTKRRTFTTVECAGKLSRESEVYRRVMITVCGTREWPTRMVRFTGPAQYWHYLTERADKEKLVLRPEGLFHPLPAVAPPGHGVPLVPSNVKAPFAPYYAKRFEKPIADPARRIALESESALMQHLHLPVLQPHERE</sequence>
<organism evidence="13 14">
    <name type="scientific">Blyttiomyces helicus</name>
    <dbReference type="NCBI Taxonomy" id="388810"/>
    <lineage>
        <taxon>Eukaryota</taxon>
        <taxon>Fungi</taxon>
        <taxon>Fungi incertae sedis</taxon>
        <taxon>Chytridiomycota</taxon>
        <taxon>Chytridiomycota incertae sedis</taxon>
        <taxon>Chytridiomycetes</taxon>
        <taxon>Chytridiomycetes incertae sedis</taxon>
        <taxon>Blyttiomyces</taxon>
    </lineage>
</organism>
<dbReference type="SMART" id="SM00483">
    <property type="entry name" value="POLXc"/>
    <property type="match status" value="1"/>
</dbReference>
<reference evidence="14" key="1">
    <citation type="journal article" date="2018" name="Nat. Microbiol.">
        <title>Leveraging single-cell genomics to expand the fungal tree of life.</title>
        <authorList>
            <person name="Ahrendt S.R."/>
            <person name="Quandt C.A."/>
            <person name="Ciobanu D."/>
            <person name="Clum A."/>
            <person name="Salamov A."/>
            <person name="Andreopoulos B."/>
            <person name="Cheng J.F."/>
            <person name="Woyke T."/>
            <person name="Pelin A."/>
            <person name="Henrissat B."/>
            <person name="Reynolds N.K."/>
            <person name="Benny G.L."/>
            <person name="Smith M.E."/>
            <person name="James T.Y."/>
            <person name="Grigoriev I.V."/>
        </authorList>
    </citation>
    <scope>NUCLEOTIDE SEQUENCE [LARGE SCALE GENOMIC DNA]</scope>
</reference>
<keyword evidence="1" id="KW-0237">DNA synthesis</keyword>
<dbReference type="PANTHER" id="PTHR11276:SF28">
    <property type="entry name" value="DNA POLYMERASE LAMBDA"/>
    <property type="match status" value="1"/>
</dbReference>
<comment type="function">
    <text evidence="10">DNA polymerase that functions in several pathways of DNA repair. Involved in base excision repair (BER) responsible for repair of lesions that give rise to abasic (AP) sites in DNA. Also contributes to DNA double-strand break repair by non-homologous end joining and homologous recombination. Has both template-dependent and template-independent (terminal transferase) DNA polymerase activities. Has also a 5'-deoxyribose-5-phosphate lyase (dRP lyase) activity.</text>
</comment>
<dbReference type="GO" id="GO:0003887">
    <property type="term" value="F:DNA-directed DNA polymerase activity"/>
    <property type="evidence" value="ECO:0007669"/>
    <property type="project" value="UniProtKB-UniRule"/>
</dbReference>
<dbReference type="GO" id="GO:0046872">
    <property type="term" value="F:metal ion binding"/>
    <property type="evidence" value="ECO:0007669"/>
    <property type="project" value="UniProtKB-UniRule"/>
</dbReference>
<comment type="similarity">
    <text evidence="10">Belongs to the DNA polymerase type-X family.</text>
</comment>
<evidence type="ECO:0000256" key="5">
    <source>
        <dbReference type="ARBA" id="ARBA00022763"/>
    </source>
</evidence>
<dbReference type="GO" id="GO:0003677">
    <property type="term" value="F:DNA binding"/>
    <property type="evidence" value="ECO:0007669"/>
    <property type="project" value="UniProtKB-UniRule"/>
</dbReference>
<evidence type="ECO:0000256" key="10">
    <source>
        <dbReference type="RuleBase" id="RU366014"/>
    </source>
</evidence>
<dbReference type="PANTHER" id="PTHR11276">
    <property type="entry name" value="DNA POLYMERASE TYPE-X FAMILY MEMBER"/>
    <property type="match status" value="1"/>
</dbReference>
<keyword evidence="5 10" id="KW-0227">DNA damage</keyword>
<evidence type="ECO:0000313" key="14">
    <source>
        <dbReference type="Proteomes" id="UP000269721"/>
    </source>
</evidence>
<comment type="catalytic activity">
    <reaction evidence="8 10">
        <text>DNA(n) + a 2'-deoxyribonucleoside 5'-triphosphate = DNA(n+1) + diphosphate</text>
        <dbReference type="Rhea" id="RHEA:22508"/>
        <dbReference type="Rhea" id="RHEA-COMP:17339"/>
        <dbReference type="Rhea" id="RHEA-COMP:17340"/>
        <dbReference type="ChEBI" id="CHEBI:33019"/>
        <dbReference type="ChEBI" id="CHEBI:61560"/>
        <dbReference type="ChEBI" id="CHEBI:173112"/>
        <dbReference type="EC" id="2.7.7.7"/>
    </reaction>
</comment>
<keyword evidence="4" id="KW-0235">DNA replication</keyword>
<dbReference type="EMBL" id="KZ996462">
    <property type="protein sequence ID" value="RKO88812.1"/>
    <property type="molecule type" value="Genomic_DNA"/>
</dbReference>
<dbReference type="InterPro" id="IPR028207">
    <property type="entry name" value="DNA_pol_B_palm_palm"/>
</dbReference>
<evidence type="ECO:0000313" key="13">
    <source>
        <dbReference type="EMBL" id="RKO88812.1"/>
    </source>
</evidence>